<gene>
    <name evidence="4" type="ORF">CAL29_04345</name>
</gene>
<keyword evidence="1" id="KW-0560">Oxidoreductase</keyword>
<name>A0A261SL08_9BORD</name>
<dbReference type="SUPFAM" id="SSF52283">
    <property type="entry name" value="Formate/glycerate dehydrogenase catalytic domain-like"/>
    <property type="match status" value="1"/>
</dbReference>
<organism evidence="4 5">
    <name type="scientific">Bordetella genomosp. 10</name>
    <dbReference type="NCBI Taxonomy" id="1416804"/>
    <lineage>
        <taxon>Bacteria</taxon>
        <taxon>Pseudomonadati</taxon>
        <taxon>Pseudomonadota</taxon>
        <taxon>Betaproteobacteria</taxon>
        <taxon>Burkholderiales</taxon>
        <taxon>Alcaligenaceae</taxon>
        <taxon>Bordetella</taxon>
    </lineage>
</organism>
<dbReference type="AlphaFoldDB" id="A0A261SL08"/>
<protein>
    <submittedName>
        <fullName evidence="4">Glyoxylate/hydroxypyruvate reductase A</fullName>
    </submittedName>
</protein>
<dbReference type="EMBL" id="NEVM01000001">
    <property type="protein sequence ID" value="OZI37632.1"/>
    <property type="molecule type" value="Genomic_DNA"/>
</dbReference>
<dbReference type="Gene3D" id="3.40.50.720">
    <property type="entry name" value="NAD(P)-binding Rossmann-like Domain"/>
    <property type="match status" value="2"/>
</dbReference>
<dbReference type="RefSeq" id="WP_094851733.1">
    <property type="nucleotide sequence ID" value="NZ_NEVM01000001.1"/>
</dbReference>
<proteinExistence type="predicted"/>
<keyword evidence="5" id="KW-1185">Reference proteome</keyword>
<accession>A0A261SL08</accession>
<dbReference type="PANTHER" id="PTHR43333:SF1">
    <property type="entry name" value="D-ISOMER SPECIFIC 2-HYDROXYACID DEHYDROGENASE NAD-BINDING DOMAIN-CONTAINING PROTEIN"/>
    <property type="match status" value="1"/>
</dbReference>
<dbReference type="Pfam" id="PF02826">
    <property type="entry name" value="2-Hacid_dh_C"/>
    <property type="match status" value="1"/>
</dbReference>
<keyword evidence="2" id="KW-0520">NAD</keyword>
<dbReference type="GO" id="GO:0051287">
    <property type="term" value="F:NAD binding"/>
    <property type="evidence" value="ECO:0007669"/>
    <property type="project" value="InterPro"/>
</dbReference>
<comment type="caution">
    <text evidence="4">The sequence shown here is derived from an EMBL/GenBank/DDBJ whole genome shotgun (WGS) entry which is preliminary data.</text>
</comment>
<dbReference type="InterPro" id="IPR036291">
    <property type="entry name" value="NAD(P)-bd_dom_sf"/>
</dbReference>
<dbReference type="Proteomes" id="UP000216020">
    <property type="component" value="Unassembled WGS sequence"/>
</dbReference>
<sequence>MTKIVFFGDNSDIPKLVALARAQYPDLQVYTEDDPGALDAEVAACWRPEHGALARFPRLRLIHAIAAGVDNILEDPMLPPLPICRVAAPDLSAGMSEFVLWSVLLFHRNLDQVLMNQRRHHWHRVDQEPASSRTVGILGLGTLGTHVARTLFHHGYRVRGWSRQPKQIANVRSYAGADELDAFLAGSDILVCLLPLTGETQGILDRKLLGKLPRGAALVHCGRGGHLVSEDVLGLVREGHLRGAVLDVFEAEPLDPASPLWDEPNIYVTPHIASANSIQSILDQISENVRRLHAGEALENRVDPQRGY</sequence>
<evidence type="ECO:0000313" key="4">
    <source>
        <dbReference type="EMBL" id="OZI37632.1"/>
    </source>
</evidence>
<dbReference type="PANTHER" id="PTHR43333">
    <property type="entry name" value="2-HACID_DH_C DOMAIN-CONTAINING PROTEIN"/>
    <property type="match status" value="1"/>
</dbReference>
<reference evidence="5" key="1">
    <citation type="submission" date="2017-05" db="EMBL/GenBank/DDBJ databases">
        <title>Complete and WGS of Bordetella genogroups.</title>
        <authorList>
            <person name="Spilker T."/>
            <person name="Lipuma J."/>
        </authorList>
    </citation>
    <scope>NUCLEOTIDE SEQUENCE [LARGE SCALE GENOMIC DNA]</scope>
    <source>
        <strain evidence="5">AU16122</strain>
    </source>
</reference>
<keyword evidence="4" id="KW-0670">Pyruvate</keyword>
<evidence type="ECO:0000256" key="1">
    <source>
        <dbReference type="ARBA" id="ARBA00023002"/>
    </source>
</evidence>
<dbReference type="GO" id="GO:0016491">
    <property type="term" value="F:oxidoreductase activity"/>
    <property type="evidence" value="ECO:0007669"/>
    <property type="project" value="UniProtKB-KW"/>
</dbReference>
<evidence type="ECO:0000259" key="3">
    <source>
        <dbReference type="Pfam" id="PF02826"/>
    </source>
</evidence>
<dbReference type="SUPFAM" id="SSF51735">
    <property type="entry name" value="NAD(P)-binding Rossmann-fold domains"/>
    <property type="match status" value="1"/>
</dbReference>
<dbReference type="CDD" id="cd12164">
    <property type="entry name" value="GDH_like_2"/>
    <property type="match status" value="1"/>
</dbReference>
<dbReference type="InterPro" id="IPR006140">
    <property type="entry name" value="D-isomer_DH_NAD-bd"/>
</dbReference>
<feature type="domain" description="D-isomer specific 2-hydroxyacid dehydrogenase NAD-binding" evidence="3">
    <location>
        <begin position="101"/>
        <end position="273"/>
    </location>
</feature>
<dbReference type="OrthoDB" id="9787219at2"/>
<evidence type="ECO:0000256" key="2">
    <source>
        <dbReference type="ARBA" id="ARBA00023027"/>
    </source>
</evidence>
<evidence type="ECO:0000313" key="5">
    <source>
        <dbReference type="Proteomes" id="UP000216020"/>
    </source>
</evidence>